<evidence type="ECO:0000256" key="19">
    <source>
        <dbReference type="SAM" id="Phobius"/>
    </source>
</evidence>
<dbReference type="FunFam" id="1.10.510.10:FF:000444">
    <property type="entry name" value="probable L-type lectin-domain containing receptor kinase S.5"/>
    <property type="match status" value="1"/>
</dbReference>
<dbReference type="GO" id="GO:0030246">
    <property type="term" value="F:carbohydrate binding"/>
    <property type="evidence" value="ECO:0007669"/>
    <property type="project" value="UniProtKB-KW"/>
</dbReference>
<feature type="region of interest" description="Disordered" evidence="18">
    <location>
        <begin position="737"/>
        <end position="757"/>
    </location>
</feature>
<dbReference type="GO" id="GO:0006952">
    <property type="term" value="P:defense response"/>
    <property type="evidence" value="ECO:0007669"/>
    <property type="project" value="UniProtKB-ARBA"/>
</dbReference>
<comment type="similarity">
    <text evidence="2">In the N-terminal section; belongs to the leguminous lectin family.</text>
</comment>
<dbReference type="GO" id="GO:0051707">
    <property type="term" value="P:response to other organism"/>
    <property type="evidence" value="ECO:0007669"/>
    <property type="project" value="UniProtKB-ARBA"/>
</dbReference>
<evidence type="ECO:0000256" key="7">
    <source>
        <dbReference type="ARBA" id="ARBA00022679"/>
    </source>
</evidence>
<evidence type="ECO:0000256" key="13">
    <source>
        <dbReference type="ARBA" id="ARBA00022840"/>
    </source>
</evidence>
<dbReference type="GO" id="GO:0004674">
    <property type="term" value="F:protein serine/threonine kinase activity"/>
    <property type="evidence" value="ECO:0007669"/>
    <property type="project" value="UniProtKB-KW"/>
</dbReference>
<dbReference type="Proteomes" id="UP001327560">
    <property type="component" value="Chromosome 6"/>
</dbReference>
<dbReference type="InterPro" id="IPR001245">
    <property type="entry name" value="Ser-Thr/Tyr_kinase_cat_dom"/>
</dbReference>
<dbReference type="Pfam" id="PF00139">
    <property type="entry name" value="Lectin_legB"/>
    <property type="match status" value="1"/>
</dbReference>
<dbReference type="SUPFAM" id="SSF49899">
    <property type="entry name" value="Concanavalin A-like lectins/glucanases"/>
    <property type="match status" value="1"/>
</dbReference>
<dbReference type="Gene3D" id="1.10.510.10">
    <property type="entry name" value="Transferase(Phosphotransferase) domain 1"/>
    <property type="match status" value="1"/>
</dbReference>
<keyword evidence="10" id="KW-0430">Lectin</keyword>
<dbReference type="InterPro" id="IPR008271">
    <property type="entry name" value="Ser/Thr_kinase_AS"/>
</dbReference>
<dbReference type="FunFam" id="3.30.200.20:FF:000320">
    <property type="entry name" value="probable L-type lectin-domain containing receptor kinase S.5"/>
    <property type="match status" value="1"/>
</dbReference>
<dbReference type="CDD" id="cd06899">
    <property type="entry name" value="lectin_legume_LecRK_Arcelin_ConA"/>
    <property type="match status" value="1"/>
</dbReference>
<keyword evidence="14 19" id="KW-1133">Transmembrane helix</keyword>
<keyword evidence="22" id="KW-1185">Reference proteome</keyword>
<dbReference type="PROSITE" id="PS00307">
    <property type="entry name" value="LECTIN_LEGUME_BETA"/>
    <property type="match status" value="1"/>
</dbReference>
<keyword evidence="12" id="KW-0418">Kinase</keyword>
<evidence type="ECO:0000256" key="15">
    <source>
        <dbReference type="ARBA" id="ARBA00023136"/>
    </source>
</evidence>
<evidence type="ECO:0000259" key="20">
    <source>
        <dbReference type="PROSITE" id="PS50011"/>
    </source>
</evidence>
<dbReference type="EC" id="2.7.11.1" evidence="4"/>
<proteinExistence type="inferred from homology"/>
<dbReference type="InterPro" id="IPR000719">
    <property type="entry name" value="Prot_kinase_dom"/>
</dbReference>
<feature type="transmembrane region" description="Helical" evidence="19">
    <location>
        <begin position="337"/>
        <end position="361"/>
    </location>
</feature>
<gene>
    <name evidence="21" type="ORF">Cni_G21143</name>
</gene>
<evidence type="ECO:0000256" key="14">
    <source>
        <dbReference type="ARBA" id="ARBA00022989"/>
    </source>
</evidence>
<dbReference type="PROSITE" id="PS50011">
    <property type="entry name" value="PROTEIN_KINASE_DOM"/>
    <property type="match status" value="1"/>
</dbReference>
<feature type="domain" description="Protein kinase" evidence="20">
    <location>
        <begin position="400"/>
        <end position="688"/>
    </location>
</feature>
<evidence type="ECO:0000313" key="21">
    <source>
        <dbReference type="EMBL" id="WOL12377.1"/>
    </source>
</evidence>
<name>A0AAQ3KV89_9LILI</name>
<keyword evidence="5" id="KW-1003">Cell membrane</keyword>
<evidence type="ECO:0000256" key="8">
    <source>
        <dbReference type="ARBA" id="ARBA00022692"/>
    </source>
</evidence>
<dbReference type="InterPro" id="IPR013320">
    <property type="entry name" value="ConA-like_dom_sf"/>
</dbReference>
<dbReference type="Pfam" id="PF07714">
    <property type="entry name" value="PK_Tyr_Ser-Thr"/>
    <property type="match status" value="1"/>
</dbReference>
<comment type="similarity">
    <text evidence="3">In the C-terminal section; belongs to the protein kinase superfamily. Ser/Thr protein kinase family.</text>
</comment>
<keyword evidence="8 19" id="KW-0812">Transmembrane</keyword>
<dbReference type="GO" id="GO:0005524">
    <property type="term" value="F:ATP binding"/>
    <property type="evidence" value="ECO:0007669"/>
    <property type="project" value="UniProtKB-UniRule"/>
</dbReference>
<dbReference type="SMART" id="SM00220">
    <property type="entry name" value="S_TKc"/>
    <property type="match status" value="1"/>
</dbReference>
<evidence type="ECO:0000256" key="9">
    <source>
        <dbReference type="ARBA" id="ARBA00022729"/>
    </source>
</evidence>
<dbReference type="Gene3D" id="2.60.120.200">
    <property type="match status" value="1"/>
</dbReference>
<evidence type="ECO:0000313" key="22">
    <source>
        <dbReference type="Proteomes" id="UP001327560"/>
    </source>
</evidence>
<organism evidence="21 22">
    <name type="scientific">Canna indica</name>
    <name type="common">Indian-shot</name>
    <dbReference type="NCBI Taxonomy" id="4628"/>
    <lineage>
        <taxon>Eukaryota</taxon>
        <taxon>Viridiplantae</taxon>
        <taxon>Streptophyta</taxon>
        <taxon>Embryophyta</taxon>
        <taxon>Tracheophyta</taxon>
        <taxon>Spermatophyta</taxon>
        <taxon>Magnoliopsida</taxon>
        <taxon>Liliopsida</taxon>
        <taxon>Zingiberales</taxon>
        <taxon>Cannaceae</taxon>
        <taxon>Canna</taxon>
    </lineage>
</organism>
<protein>
    <recommendedName>
        <fullName evidence="4">non-specific serine/threonine protein kinase</fullName>
        <ecNumber evidence="4">2.7.11.1</ecNumber>
    </recommendedName>
</protein>
<keyword evidence="11 17" id="KW-0547">Nucleotide-binding</keyword>
<evidence type="ECO:0000256" key="2">
    <source>
        <dbReference type="ARBA" id="ARBA00008536"/>
    </source>
</evidence>
<evidence type="ECO:0000256" key="1">
    <source>
        <dbReference type="ARBA" id="ARBA00004251"/>
    </source>
</evidence>
<dbReference type="EMBL" id="CP136895">
    <property type="protein sequence ID" value="WOL12377.1"/>
    <property type="molecule type" value="Genomic_DNA"/>
</dbReference>
<dbReference type="InterPro" id="IPR050528">
    <property type="entry name" value="L-type_Lectin-RKs"/>
</dbReference>
<evidence type="ECO:0000256" key="6">
    <source>
        <dbReference type="ARBA" id="ARBA00022527"/>
    </source>
</evidence>
<evidence type="ECO:0000256" key="16">
    <source>
        <dbReference type="ARBA" id="ARBA00023180"/>
    </source>
</evidence>
<accession>A0AAQ3KV89</accession>
<dbReference type="InterPro" id="IPR019825">
    <property type="entry name" value="Lectin_legB_Mn/Ca_BS"/>
</dbReference>
<feature type="binding site" evidence="17">
    <location>
        <position position="430"/>
    </location>
    <ligand>
        <name>ATP</name>
        <dbReference type="ChEBI" id="CHEBI:30616"/>
    </ligand>
</feature>
<keyword evidence="6" id="KW-0723">Serine/threonine-protein kinase</keyword>
<keyword evidence="15 19" id="KW-0472">Membrane</keyword>
<dbReference type="AlphaFoldDB" id="A0AAQ3KV89"/>
<dbReference type="SUPFAM" id="SSF56112">
    <property type="entry name" value="Protein kinase-like (PK-like)"/>
    <property type="match status" value="1"/>
</dbReference>
<evidence type="ECO:0000256" key="5">
    <source>
        <dbReference type="ARBA" id="ARBA00022475"/>
    </source>
</evidence>
<dbReference type="PROSITE" id="PS00107">
    <property type="entry name" value="PROTEIN_KINASE_ATP"/>
    <property type="match status" value="1"/>
</dbReference>
<evidence type="ECO:0000256" key="10">
    <source>
        <dbReference type="ARBA" id="ARBA00022734"/>
    </source>
</evidence>
<sequence length="757" mass="82517">MQPSLPPTFLCCLLPPPSPLQLMDGGTACPIFLCRLRPVAAFVLSLLFLLLLLLPAALSQSSPINATGSNPFDYSSSSFFSVVNNTDLVLFKDAGYSQGALQITPDSINQISYLVNKSGRVFHTHRFKLWEDHHATNRTNSTTRYVASFSTSFSINIFRPNSSISGEGLAFLIASSLDAPPPGSEGGYLGLTNSTLDGEPSNHFVAVELDTFKEPFDPNNNHVGLDINSVNSTVTANLTALGIEIAPVDATNYTVWIDYDGGARAIRVYMDIEGKPKPSLPVLSSQLNLGDILQQYSYFGFAASTGESYQLNCVLAWNLTVEMLDEGNNKGLPPWKIWVIVGVSAAAAALAVGLAVALCYLKRRKVRNDQSMVVAGTLKGLPGTPQEFEFRELRKATNNFDEKMKLGQGGFGLVYRGVLPGENKEVAVKKFSRNNHSQDDFLKELTIINRLRHKHLVPLVGWCHNKGILLLVYDYMPNGSLDQHLYGGGDSEIGRPILGWERRYNIIAGVASAIHYLHDEYDQRVVHRDLKASNVMLDVGFNARLGDFGLARALETDKTSYAEIELGGVPGTIGYIAPECFHTGKATRQSDIFGFGAVVLEVVCGRRPRADVPGAQFLADWVWKLHSEDRIVDAVDARLNGDFIQDDARRLLLLGLACSHPIPGERPKAEAIVQIISRSVSPPSVPLFKPAFMWPAGPVDEDDDSGGETSSAVSRTTMSVSFMASFNYASSSGYNTQCLSKEGTAEDQPITNGQKVN</sequence>
<keyword evidence="9" id="KW-0732">Signal</keyword>
<keyword evidence="7" id="KW-0808">Transferase</keyword>
<keyword evidence="16" id="KW-0325">Glycoprotein</keyword>
<evidence type="ECO:0000256" key="4">
    <source>
        <dbReference type="ARBA" id="ARBA00012513"/>
    </source>
</evidence>
<evidence type="ECO:0000256" key="18">
    <source>
        <dbReference type="SAM" id="MobiDB-lite"/>
    </source>
</evidence>
<dbReference type="PROSITE" id="PS00108">
    <property type="entry name" value="PROTEIN_KINASE_ST"/>
    <property type="match status" value="1"/>
</dbReference>
<reference evidence="21 22" key="1">
    <citation type="submission" date="2023-10" db="EMBL/GenBank/DDBJ databases">
        <title>Chromosome-scale genome assembly provides insights into flower coloration mechanisms of Canna indica.</title>
        <authorList>
            <person name="Li C."/>
        </authorList>
    </citation>
    <scope>NUCLEOTIDE SEQUENCE [LARGE SCALE GENOMIC DNA]</scope>
    <source>
        <tissue evidence="21">Flower</tissue>
    </source>
</reference>
<dbReference type="InterPro" id="IPR017441">
    <property type="entry name" value="Protein_kinase_ATP_BS"/>
</dbReference>
<evidence type="ECO:0000256" key="12">
    <source>
        <dbReference type="ARBA" id="ARBA00022777"/>
    </source>
</evidence>
<dbReference type="PANTHER" id="PTHR27007">
    <property type="match status" value="1"/>
</dbReference>
<dbReference type="Gene3D" id="3.30.200.20">
    <property type="entry name" value="Phosphorylase Kinase, domain 1"/>
    <property type="match status" value="1"/>
</dbReference>
<dbReference type="InterPro" id="IPR011009">
    <property type="entry name" value="Kinase-like_dom_sf"/>
</dbReference>
<evidence type="ECO:0000256" key="17">
    <source>
        <dbReference type="PROSITE-ProRule" id="PRU10141"/>
    </source>
</evidence>
<evidence type="ECO:0000256" key="11">
    <source>
        <dbReference type="ARBA" id="ARBA00022741"/>
    </source>
</evidence>
<keyword evidence="13 17" id="KW-0067">ATP-binding</keyword>
<evidence type="ECO:0000256" key="3">
    <source>
        <dbReference type="ARBA" id="ARBA00010217"/>
    </source>
</evidence>
<comment type="subcellular location">
    <subcellularLocation>
        <location evidence="1">Cell membrane</location>
        <topology evidence="1">Single-pass type I membrane protein</topology>
    </subcellularLocation>
</comment>
<dbReference type="GO" id="GO:0005886">
    <property type="term" value="C:plasma membrane"/>
    <property type="evidence" value="ECO:0007669"/>
    <property type="project" value="UniProtKB-SubCell"/>
</dbReference>
<dbReference type="InterPro" id="IPR001220">
    <property type="entry name" value="Legume_lectin_dom"/>
</dbReference>